<gene>
    <name evidence="2" type="ORF">AFUS01_LOCUS46460</name>
</gene>
<sequence length="66" mass="7285">MMNPRDGIAGSSRIMSPSSRDGMAAWAERMNLTIRDGLWDGETRMMRPKDGAGFAKSMNPPDWLVG</sequence>
<evidence type="ECO:0000313" key="3">
    <source>
        <dbReference type="Proteomes" id="UP000708208"/>
    </source>
</evidence>
<evidence type="ECO:0000256" key="1">
    <source>
        <dbReference type="SAM" id="MobiDB-lite"/>
    </source>
</evidence>
<keyword evidence="3" id="KW-1185">Reference proteome</keyword>
<evidence type="ECO:0000313" key="2">
    <source>
        <dbReference type="EMBL" id="CAG7837330.1"/>
    </source>
</evidence>
<organism evidence="2 3">
    <name type="scientific">Allacma fusca</name>
    <dbReference type="NCBI Taxonomy" id="39272"/>
    <lineage>
        <taxon>Eukaryota</taxon>
        <taxon>Metazoa</taxon>
        <taxon>Ecdysozoa</taxon>
        <taxon>Arthropoda</taxon>
        <taxon>Hexapoda</taxon>
        <taxon>Collembola</taxon>
        <taxon>Symphypleona</taxon>
        <taxon>Sminthuridae</taxon>
        <taxon>Allacma</taxon>
    </lineage>
</organism>
<name>A0A8J2PU47_9HEXA</name>
<feature type="region of interest" description="Disordered" evidence="1">
    <location>
        <begin position="1"/>
        <end position="20"/>
    </location>
</feature>
<reference evidence="2" key="1">
    <citation type="submission" date="2021-06" db="EMBL/GenBank/DDBJ databases">
        <authorList>
            <person name="Hodson N. C."/>
            <person name="Mongue J. A."/>
            <person name="Jaron S. K."/>
        </authorList>
    </citation>
    <scope>NUCLEOTIDE SEQUENCE</scope>
</reference>
<accession>A0A8J2PU47</accession>
<dbReference type="Proteomes" id="UP000708208">
    <property type="component" value="Unassembled WGS sequence"/>
</dbReference>
<dbReference type="EMBL" id="CAJVCH010571370">
    <property type="protein sequence ID" value="CAG7837330.1"/>
    <property type="molecule type" value="Genomic_DNA"/>
</dbReference>
<comment type="caution">
    <text evidence="2">The sequence shown here is derived from an EMBL/GenBank/DDBJ whole genome shotgun (WGS) entry which is preliminary data.</text>
</comment>
<dbReference type="AlphaFoldDB" id="A0A8J2PU47"/>
<protein>
    <submittedName>
        <fullName evidence="2">Uncharacterized protein</fullName>
    </submittedName>
</protein>
<proteinExistence type="predicted"/>